<sequence>MSRLRPLILLCGLLGAGLHTPHGVAQTPNATEPAAASAAPSPLTAELFYQLLLAELQRRNDPGAAYSLVLDAAKRTRLPELFRRAIEIALQGRAGNAALAAARDWRSALPDDDDARRAELQLLLGLQRVRETGPVLRDWIRAAPPARRAERIGLVPAVYARVADKTEAVAAARAALEPFLNAPDTAAAAWAALGQVQRMAGQDTDALQSARQAIQANPAAAPAALLALALFDADAAAAEPLVQRHLKAVRQSGGSLDPDVAIAYAQALGERGRLADGLTVLRDTRGDAEASRRLRSAEARLLRDHDRVAEAYDVLAQALREAPGDTDLMYELAMVAERLGRLDEMERLLRDVIARKPDDAHAYNALGYALADRGLRLDEAKTLIQEALRRAPDDAYIIDSLGWVEYRLGNLGEARRLLADAMQRRPDAEIAAHLGEVLWVSGERDEALAVWRRGLALDGRNRTLTETLRRLGVQP</sequence>
<dbReference type="Gene3D" id="1.25.40.10">
    <property type="entry name" value="Tetratricopeptide repeat domain"/>
    <property type="match status" value="3"/>
</dbReference>
<evidence type="ECO:0000256" key="1">
    <source>
        <dbReference type="PROSITE-ProRule" id="PRU00339"/>
    </source>
</evidence>
<dbReference type="EMBL" id="VJOM01000034">
    <property type="protein sequence ID" value="TSE29468.1"/>
    <property type="molecule type" value="Genomic_DNA"/>
</dbReference>
<organism evidence="3 4">
    <name type="scientific">Tepidimonas taiwanensis</name>
    <dbReference type="NCBI Taxonomy" id="307486"/>
    <lineage>
        <taxon>Bacteria</taxon>
        <taxon>Pseudomonadati</taxon>
        <taxon>Pseudomonadota</taxon>
        <taxon>Betaproteobacteria</taxon>
        <taxon>Burkholderiales</taxon>
        <taxon>Tepidimonas</taxon>
    </lineage>
</organism>
<keyword evidence="3" id="KW-0378">Hydrolase</keyword>
<dbReference type="STRING" id="307486.GCA_000807215_00506"/>
<proteinExistence type="predicted"/>
<dbReference type="SMART" id="SM00028">
    <property type="entry name" value="TPR"/>
    <property type="match status" value="5"/>
</dbReference>
<keyword evidence="4" id="KW-1185">Reference proteome</keyword>
<gene>
    <name evidence="3" type="primary">bepA_5</name>
    <name evidence="3" type="ORF">Ttaiw_02275</name>
</gene>
<dbReference type="SUPFAM" id="SSF48452">
    <property type="entry name" value="TPR-like"/>
    <property type="match status" value="1"/>
</dbReference>
<dbReference type="AlphaFoldDB" id="A0A554X0X5"/>
<dbReference type="PROSITE" id="PS50005">
    <property type="entry name" value="TPR"/>
    <property type="match status" value="1"/>
</dbReference>
<feature type="repeat" description="TPR" evidence="1">
    <location>
        <begin position="187"/>
        <end position="220"/>
    </location>
</feature>
<dbReference type="InterPro" id="IPR019734">
    <property type="entry name" value="TPR_rpt"/>
</dbReference>
<dbReference type="GO" id="GO:0003727">
    <property type="term" value="F:single-stranded RNA binding"/>
    <property type="evidence" value="ECO:0007669"/>
    <property type="project" value="TreeGrafter"/>
</dbReference>
<feature type="chain" id="PRO_5021797387" evidence="2">
    <location>
        <begin position="26"/>
        <end position="475"/>
    </location>
</feature>
<evidence type="ECO:0000313" key="4">
    <source>
        <dbReference type="Proteomes" id="UP000317763"/>
    </source>
</evidence>
<feature type="signal peptide" evidence="2">
    <location>
        <begin position="1"/>
        <end position="25"/>
    </location>
</feature>
<dbReference type="InterPro" id="IPR011990">
    <property type="entry name" value="TPR-like_helical_dom_sf"/>
</dbReference>
<evidence type="ECO:0000313" key="3">
    <source>
        <dbReference type="EMBL" id="TSE29468.1"/>
    </source>
</evidence>
<dbReference type="Pfam" id="PF14559">
    <property type="entry name" value="TPR_19"/>
    <property type="match status" value="1"/>
</dbReference>
<dbReference type="Pfam" id="PF13432">
    <property type="entry name" value="TPR_16"/>
    <property type="match status" value="1"/>
</dbReference>
<dbReference type="Proteomes" id="UP000317763">
    <property type="component" value="Unassembled WGS sequence"/>
</dbReference>
<dbReference type="InterPro" id="IPR044624">
    <property type="entry name" value="Mbb1-like"/>
</dbReference>
<dbReference type="GO" id="GO:0006397">
    <property type="term" value="P:mRNA processing"/>
    <property type="evidence" value="ECO:0007669"/>
    <property type="project" value="InterPro"/>
</dbReference>
<reference evidence="3 4" key="1">
    <citation type="submission" date="2019-07" db="EMBL/GenBank/DDBJ databases">
        <title>Tepidimonas taiwanensis I1-1 draft genome.</title>
        <authorList>
            <person name="Da Costa M.S."/>
            <person name="Froufe H.J.C."/>
            <person name="Egas C."/>
            <person name="Albuquerque L."/>
        </authorList>
    </citation>
    <scope>NUCLEOTIDE SEQUENCE [LARGE SCALE GENOMIC DNA]</scope>
    <source>
        <strain evidence="3 4">I1-1</strain>
    </source>
</reference>
<dbReference type="PANTHER" id="PTHR44917:SF1">
    <property type="entry name" value="PROTEIN HIGH CHLOROPHYLL FLUORESCENT 107"/>
    <property type="match status" value="1"/>
</dbReference>
<dbReference type="PANTHER" id="PTHR44917">
    <property type="entry name" value="PROTEIN HIGH CHLOROPHYLL FLUORESCENT 107"/>
    <property type="match status" value="1"/>
</dbReference>
<comment type="caution">
    <text evidence="3">The sequence shown here is derived from an EMBL/GenBank/DDBJ whole genome shotgun (WGS) entry which is preliminary data.</text>
</comment>
<accession>A0A554X0X5</accession>
<dbReference type="RefSeq" id="WP_224440989.1">
    <property type="nucleotide sequence ID" value="NZ_CP083911.1"/>
</dbReference>
<keyword evidence="3" id="KW-0645">Protease</keyword>
<keyword evidence="2" id="KW-0732">Signal</keyword>
<protein>
    <submittedName>
        <fullName evidence="3">Beta-barrel assembly-enhancing protease</fullName>
        <ecNumber evidence="3">3.4.-.-</ecNumber>
    </submittedName>
</protein>
<dbReference type="EC" id="3.4.-.-" evidence="3"/>
<dbReference type="GO" id="GO:0003729">
    <property type="term" value="F:mRNA binding"/>
    <property type="evidence" value="ECO:0007669"/>
    <property type="project" value="InterPro"/>
</dbReference>
<name>A0A554X0X5_9BURK</name>
<keyword evidence="1" id="KW-0802">TPR repeat</keyword>
<dbReference type="GO" id="GO:0006417">
    <property type="term" value="P:regulation of translation"/>
    <property type="evidence" value="ECO:0007669"/>
    <property type="project" value="TreeGrafter"/>
</dbReference>
<dbReference type="GO" id="GO:0008233">
    <property type="term" value="F:peptidase activity"/>
    <property type="evidence" value="ECO:0007669"/>
    <property type="project" value="UniProtKB-KW"/>
</dbReference>
<evidence type="ECO:0000256" key="2">
    <source>
        <dbReference type="SAM" id="SignalP"/>
    </source>
</evidence>
<dbReference type="GO" id="GO:0006508">
    <property type="term" value="P:proteolysis"/>
    <property type="evidence" value="ECO:0007669"/>
    <property type="project" value="UniProtKB-KW"/>
</dbReference>